<dbReference type="PANTHER" id="PTHR31356">
    <property type="entry name" value="THYLAKOID LUMENAL 29 KDA PROTEIN, CHLOROPLASTIC-RELATED"/>
    <property type="match status" value="1"/>
</dbReference>
<dbReference type="GO" id="GO:0004601">
    <property type="term" value="F:peroxidase activity"/>
    <property type="evidence" value="ECO:0007669"/>
    <property type="project" value="UniProtKB-KW"/>
</dbReference>
<dbReference type="PRINTS" id="PR00458">
    <property type="entry name" value="PEROXIDASE"/>
</dbReference>
<dbReference type="Proteomes" id="UP000813444">
    <property type="component" value="Unassembled WGS sequence"/>
</dbReference>
<keyword evidence="5" id="KW-0732">Signal</keyword>
<dbReference type="OrthoDB" id="5985073at2759"/>
<keyword evidence="2" id="KW-0349">Heme</keyword>
<dbReference type="GO" id="GO:0046872">
    <property type="term" value="F:metal ion binding"/>
    <property type="evidence" value="ECO:0007669"/>
    <property type="project" value="UniProtKB-UniRule"/>
</dbReference>
<evidence type="ECO:0000259" key="6">
    <source>
        <dbReference type="PROSITE" id="PS50873"/>
    </source>
</evidence>
<name>A0A8K0SEB2_9HYPO</name>
<keyword evidence="2" id="KW-0479">Metal-binding</keyword>
<dbReference type="GO" id="GO:0020037">
    <property type="term" value="F:heme binding"/>
    <property type="evidence" value="ECO:0007669"/>
    <property type="project" value="UniProtKB-UniRule"/>
</dbReference>
<dbReference type="GO" id="GO:0042744">
    <property type="term" value="P:hydrogen peroxide catabolic process"/>
    <property type="evidence" value="ECO:0007669"/>
    <property type="project" value="TreeGrafter"/>
</dbReference>
<reference evidence="7" key="1">
    <citation type="journal article" date="2021" name="Nat. Commun.">
        <title>Genetic determinants of endophytism in the Arabidopsis root mycobiome.</title>
        <authorList>
            <person name="Mesny F."/>
            <person name="Miyauchi S."/>
            <person name="Thiergart T."/>
            <person name="Pickel B."/>
            <person name="Atanasova L."/>
            <person name="Karlsson M."/>
            <person name="Huettel B."/>
            <person name="Barry K.W."/>
            <person name="Haridas S."/>
            <person name="Chen C."/>
            <person name="Bauer D."/>
            <person name="Andreopoulos W."/>
            <person name="Pangilinan J."/>
            <person name="LaButti K."/>
            <person name="Riley R."/>
            <person name="Lipzen A."/>
            <person name="Clum A."/>
            <person name="Drula E."/>
            <person name="Henrissat B."/>
            <person name="Kohler A."/>
            <person name="Grigoriev I.V."/>
            <person name="Martin F.M."/>
            <person name="Hacquard S."/>
        </authorList>
    </citation>
    <scope>NUCLEOTIDE SEQUENCE</scope>
    <source>
        <strain evidence="7">MPI-CAGE-CH-0235</strain>
    </source>
</reference>
<comment type="caution">
    <text evidence="7">The sequence shown here is derived from an EMBL/GenBank/DDBJ whole genome shotgun (WGS) entry which is preliminary data.</text>
</comment>
<feature type="domain" description="Plant heme peroxidase family profile" evidence="6">
    <location>
        <begin position="117"/>
        <end position="323"/>
    </location>
</feature>
<evidence type="ECO:0000256" key="2">
    <source>
        <dbReference type="ARBA" id="ARBA00022617"/>
    </source>
</evidence>
<feature type="chain" id="PRO_5035488302" description="Peroxidase" evidence="5">
    <location>
        <begin position="21"/>
        <end position="526"/>
    </location>
</feature>
<organism evidence="7 8">
    <name type="scientific">Stachybotrys elegans</name>
    <dbReference type="NCBI Taxonomy" id="80388"/>
    <lineage>
        <taxon>Eukaryota</taxon>
        <taxon>Fungi</taxon>
        <taxon>Dikarya</taxon>
        <taxon>Ascomycota</taxon>
        <taxon>Pezizomycotina</taxon>
        <taxon>Sordariomycetes</taxon>
        <taxon>Hypocreomycetidae</taxon>
        <taxon>Hypocreales</taxon>
        <taxon>Stachybotryaceae</taxon>
        <taxon>Stachybotrys</taxon>
    </lineage>
</organism>
<evidence type="ECO:0000256" key="4">
    <source>
        <dbReference type="RuleBase" id="RU004241"/>
    </source>
</evidence>
<gene>
    <name evidence="7" type="ORF">B0I35DRAFT_383325</name>
</gene>
<keyword evidence="3 5" id="KW-0560">Oxidoreductase</keyword>
<keyword evidence="2" id="KW-0408">Iron</keyword>
<evidence type="ECO:0000256" key="1">
    <source>
        <dbReference type="ARBA" id="ARBA00022559"/>
    </source>
</evidence>
<dbReference type="EMBL" id="JAGPNK010000027">
    <property type="protein sequence ID" value="KAH7303941.1"/>
    <property type="molecule type" value="Genomic_DNA"/>
</dbReference>
<dbReference type="GO" id="GO:0000302">
    <property type="term" value="P:response to reactive oxygen species"/>
    <property type="evidence" value="ECO:0007669"/>
    <property type="project" value="TreeGrafter"/>
</dbReference>
<evidence type="ECO:0000313" key="8">
    <source>
        <dbReference type="Proteomes" id="UP000813444"/>
    </source>
</evidence>
<dbReference type="EC" id="1.11.1.-" evidence="5"/>
<evidence type="ECO:0000256" key="3">
    <source>
        <dbReference type="ARBA" id="ARBA00023002"/>
    </source>
</evidence>
<dbReference type="PANTHER" id="PTHR31356:SF53">
    <property type="entry name" value="HEME PEROXIDASE"/>
    <property type="match status" value="1"/>
</dbReference>
<evidence type="ECO:0000256" key="5">
    <source>
        <dbReference type="RuleBase" id="RU363051"/>
    </source>
</evidence>
<keyword evidence="1 5" id="KW-0575">Peroxidase</keyword>
<dbReference type="SUPFAM" id="SSF48113">
    <property type="entry name" value="Heme-dependent peroxidases"/>
    <property type="match status" value="1"/>
</dbReference>
<dbReference type="AlphaFoldDB" id="A0A8K0SEB2"/>
<protein>
    <recommendedName>
        <fullName evidence="5">Peroxidase</fullName>
        <ecNumber evidence="5">1.11.1.-</ecNumber>
    </recommendedName>
</protein>
<sequence length="526" mass="57189">MKRAVAAVLLPLVSAQLVWPSEWDEIEAVYTMMAGLNRRGFLDAVSPCGFGTNIQGRQNSAEWIRTAFHDMATHDAAAGTGGVDASIFFELDRAENAGSAFNNTFGFFSGFYNTRASASDLIALGVITSTARCGGSVIPFRAGRKDANQAGPAGVPEPQTDLETTLATFNKAGFSEQDMIAMVACGHSLGGVHSVDFPDIVEIPADPENDTSVPFQTDNQRFHNGIVTEFLANTTKNPLVVAANDTVNSDKRIFESDGRKTMQKLAEGDNFQSMCADIFERMINTVPSDVQLTDVIVPYDVKPTISQLSLNDEGNIVFKGDIRLRSTGGIRDPADISVNLVYTDRNGGCNKTSIPTRRVTFRGGQTTGLYDETFYTWEFDAVIDGKRGISKFLVYETIISENKTIIHDNQATGGYPVQDTLLYQLDQSCMGAYQDGRFPLTIAAAVREEEVPGALKLNVVHEVPRQGVIVPELKAELIDFKAGERKNGWLMYRAEASVADTVKFDILSDKDNIAVHFQGTGPLGGC</sequence>
<dbReference type="InterPro" id="IPR010255">
    <property type="entry name" value="Haem_peroxidase_sf"/>
</dbReference>
<dbReference type="GO" id="GO:0034599">
    <property type="term" value="P:cellular response to oxidative stress"/>
    <property type="evidence" value="ECO:0007669"/>
    <property type="project" value="InterPro"/>
</dbReference>
<feature type="signal peptide" evidence="5">
    <location>
        <begin position="1"/>
        <end position="20"/>
    </location>
</feature>
<accession>A0A8K0SEB2</accession>
<dbReference type="InterPro" id="IPR044831">
    <property type="entry name" value="Ccp1-like"/>
</dbReference>
<dbReference type="Gene3D" id="1.10.520.10">
    <property type="match status" value="1"/>
</dbReference>
<keyword evidence="8" id="KW-1185">Reference proteome</keyword>
<comment type="similarity">
    <text evidence="4">Belongs to the peroxidase family.</text>
</comment>
<proteinExistence type="inferred from homology"/>
<dbReference type="Gene3D" id="1.10.420.10">
    <property type="entry name" value="Peroxidase, domain 2"/>
    <property type="match status" value="1"/>
</dbReference>
<evidence type="ECO:0000313" key="7">
    <source>
        <dbReference type="EMBL" id="KAH7303941.1"/>
    </source>
</evidence>
<dbReference type="Pfam" id="PF00141">
    <property type="entry name" value="peroxidase"/>
    <property type="match status" value="1"/>
</dbReference>
<dbReference type="PROSITE" id="PS50873">
    <property type="entry name" value="PEROXIDASE_4"/>
    <property type="match status" value="1"/>
</dbReference>
<dbReference type="InterPro" id="IPR002016">
    <property type="entry name" value="Haem_peroxidase"/>
</dbReference>